<dbReference type="Gene3D" id="3.40.50.1820">
    <property type="entry name" value="alpha/beta hydrolase"/>
    <property type="match status" value="1"/>
</dbReference>
<evidence type="ECO:0000256" key="1">
    <source>
        <dbReference type="ARBA" id="ARBA00000085"/>
    </source>
</evidence>
<keyword evidence="8" id="KW-0058">Aromatic hydrocarbons catabolism</keyword>
<keyword evidence="9" id="KW-0378">Hydrolase</keyword>
<evidence type="ECO:0000256" key="6">
    <source>
        <dbReference type="ARBA" id="ARBA00022679"/>
    </source>
</evidence>
<feature type="domain" description="Histidine kinase" evidence="11">
    <location>
        <begin position="485"/>
        <end position="686"/>
    </location>
</feature>
<dbReference type="PANTHER" id="PTHR21661">
    <property type="entry name" value="EPOXIDE HYDROLASE 1-RELATED"/>
    <property type="match status" value="1"/>
</dbReference>
<evidence type="ECO:0000313" key="13">
    <source>
        <dbReference type="EMBL" id="RXE50281.1"/>
    </source>
</evidence>
<name>A0A4Q0HMN9_PSEAZ</name>
<dbReference type="InterPro" id="IPR005467">
    <property type="entry name" value="His_kinase_dom"/>
</dbReference>
<protein>
    <recommendedName>
        <fullName evidence="4">histidine kinase</fullName>
        <ecNumber evidence="4">2.7.13.3</ecNumber>
    </recommendedName>
</protein>
<evidence type="ECO:0000256" key="10">
    <source>
        <dbReference type="SAM" id="SignalP"/>
    </source>
</evidence>
<dbReference type="AlphaFoldDB" id="A0A4Q0HMN9"/>
<dbReference type="SMART" id="SM00304">
    <property type="entry name" value="HAMP"/>
    <property type="match status" value="1"/>
</dbReference>
<comment type="catalytic activity">
    <reaction evidence="1">
        <text>ATP + protein L-histidine = ADP + protein N-phospho-L-histidine.</text>
        <dbReference type="EC" id="2.7.13.3"/>
    </reaction>
</comment>
<evidence type="ECO:0000256" key="2">
    <source>
        <dbReference type="ARBA" id="ARBA00004370"/>
    </source>
</evidence>
<evidence type="ECO:0000256" key="4">
    <source>
        <dbReference type="ARBA" id="ARBA00012438"/>
    </source>
</evidence>
<proteinExistence type="inferred from homology"/>
<dbReference type="PROSITE" id="PS50885">
    <property type="entry name" value="HAMP"/>
    <property type="match status" value="1"/>
</dbReference>
<organism evidence="13 14">
    <name type="scientific">Pseudomonas azotoformans</name>
    <dbReference type="NCBI Taxonomy" id="47878"/>
    <lineage>
        <taxon>Bacteria</taxon>
        <taxon>Pseudomonadati</taxon>
        <taxon>Pseudomonadota</taxon>
        <taxon>Gammaproteobacteria</taxon>
        <taxon>Pseudomonadales</taxon>
        <taxon>Pseudomonadaceae</taxon>
        <taxon>Pseudomonas</taxon>
    </lineage>
</organism>
<accession>A0A4Q0HMN9</accession>
<dbReference type="InterPro" id="IPR036890">
    <property type="entry name" value="HATPase_C_sf"/>
</dbReference>
<dbReference type="EC" id="2.7.13.3" evidence="4"/>
<dbReference type="InterPro" id="IPR010497">
    <property type="entry name" value="Epoxide_hydro_N"/>
</dbReference>
<dbReference type="SUPFAM" id="SSF55874">
    <property type="entry name" value="ATPase domain of HSP90 chaperone/DNA topoisomerase II/histidine kinase"/>
    <property type="match status" value="1"/>
</dbReference>
<keyword evidence="5" id="KW-0597">Phosphoprotein</keyword>
<dbReference type="Gene3D" id="3.30.565.10">
    <property type="entry name" value="Histidine kinase-like ATPase, C-terminal domain"/>
    <property type="match status" value="1"/>
</dbReference>
<dbReference type="InterPro" id="IPR003594">
    <property type="entry name" value="HATPase_dom"/>
</dbReference>
<dbReference type="PRINTS" id="PR00344">
    <property type="entry name" value="BCTRLSENSOR"/>
</dbReference>
<dbReference type="Gene3D" id="1.10.287.130">
    <property type="match status" value="1"/>
</dbReference>
<dbReference type="SMART" id="SM00387">
    <property type="entry name" value="HATPase_c"/>
    <property type="match status" value="1"/>
</dbReference>
<dbReference type="Pfam" id="PF02518">
    <property type="entry name" value="HATPase_c"/>
    <property type="match status" value="1"/>
</dbReference>
<dbReference type="PANTHER" id="PTHR21661:SF35">
    <property type="entry name" value="EPOXIDE HYDROLASE"/>
    <property type="match status" value="1"/>
</dbReference>
<dbReference type="GO" id="GO:0000155">
    <property type="term" value="F:phosphorelay sensor kinase activity"/>
    <property type="evidence" value="ECO:0007669"/>
    <property type="project" value="InterPro"/>
</dbReference>
<dbReference type="Proteomes" id="UP000290481">
    <property type="component" value="Unassembled WGS sequence"/>
</dbReference>
<dbReference type="Pfam" id="PF06441">
    <property type="entry name" value="EHN"/>
    <property type="match status" value="1"/>
</dbReference>
<evidence type="ECO:0000256" key="9">
    <source>
        <dbReference type="ARBA" id="ARBA00022801"/>
    </source>
</evidence>
<dbReference type="GO" id="GO:0004301">
    <property type="term" value="F:epoxide hydrolase activity"/>
    <property type="evidence" value="ECO:0007669"/>
    <property type="project" value="TreeGrafter"/>
</dbReference>
<dbReference type="Pfam" id="PF00672">
    <property type="entry name" value="HAMP"/>
    <property type="match status" value="1"/>
</dbReference>
<dbReference type="SUPFAM" id="SSF53474">
    <property type="entry name" value="alpha/beta-Hydrolases"/>
    <property type="match status" value="1"/>
</dbReference>
<reference evidence="13 14" key="1">
    <citation type="submission" date="2017-03" db="EMBL/GenBank/DDBJ databases">
        <title>Pseudomonas azotoformans: Salt tolerant bacteria having multiple plant growth promoting attributes.</title>
        <authorList>
            <person name="Srivastava A.K."/>
            <person name="Sharma A."/>
            <person name="Srivastava A.K."/>
            <person name="Jamali H."/>
            <person name="Yadav J."/>
            <person name="Srivastava R."/>
            <person name="Kashyap P.L."/>
            <person name="Chakdar H."/>
            <person name="Saxena A.K."/>
        </authorList>
    </citation>
    <scope>NUCLEOTIDE SEQUENCE [LARGE SCALE GENOMIC DNA]</scope>
    <source>
        <strain evidence="13 14">SC 14</strain>
    </source>
</reference>
<feature type="domain" description="HAMP" evidence="12">
    <location>
        <begin position="425"/>
        <end position="477"/>
    </location>
</feature>
<dbReference type="InterPro" id="IPR029058">
    <property type="entry name" value="AB_hydrolase_fold"/>
</dbReference>
<dbReference type="GO" id="GO:0016020">
    <property type="term" value="C:membrane"/>
    <property type="evidence" value="ECO:0007669"/>
    <property type="project" value="UniProtKB-SubCell"/>
</dbReference>
<dbReference type="InterPro" id="IPR003661">
    <property type="entry name" value="HisK_dim/P_dom"/>
</dbReference>
<keyword evidence="6" id="KW-0808">Transferase</keyword>
<evidence type="ECO:0000259" key="11">
    <source>
        <dbReference type="PROSITE" id="PS50109"/>
    </source>
</evidence>
<dbReference type="SUPFAM" id="SSF47384">
    <property type="entry name" value="Homodimeric domain of signal transducing histidine kinase"/>
    <property type="match status" value="1"/>
</dbReference>
<comment type="caution">
    <text evidence="13">The sequence shown here is derived from an EMBL/GenBank/DDBJ whole genome shotgun (WGS) entry which is preliminary data.</text>
</comment>
<evidence type="ECO:0000259" key="12">
    <source>
        <dbReference type="PROSITE" id="PS50885"/>
    </source>
</evidence>
<comment type="similarity">
    <text evidence="3">Belongs to the peptidase S33 family.</text>
</comment>
<dbReference type="InterPro" id="IPR004358">
    <property type="entry name" value="Sig_transdc_His_kin-like_C"/>
</dbReference>
<dbReference type="InterPro" id="IPR003660">
    <property type="entry name" value="HAMP_dom"/>
</dbReference>
<evidence type="ECO:0000256" key="3">
    <source>
        <dbReference type="ARBA" id="ARBA00010088"/>
    </source>
</evidence>
<evidence type="ECO:0000256" key="5">
    <source>
        <dbReference type="ARBA" id="ARBA00022553"/>
    </source>
</evidence>
<evidence type="ECO:0000313" key="14">
    <source>
        <dbReference type="Proteomes" id="UP000290481"/>
    </source>
</evidence>
<dbReference type="GO" id="GO:0097176">
    <property type="term" value="P:epoxide metabolic process"/>
    <property type="evidence" value="ECO:0007669"/>
    <property type="project" value="TreeGrafter"/>
</dbReference>
<dbReference type="CDD" id="cd00082">
    <property type="entry name" value="HisKA"/>
    <property type="match status" value="1"/>
</dbReference>
<dbReference type="InterPro" id="IPR036097">
    <property type="entry name" value="HisK_dim/P_sf"/>
</dbReference>
<keyword evidence="10" id="KW-0732">Signal</keyword>
<evidence type="ECO:0000256" key="7">
    <source>
        <dbReference type="ARBA" id="ARBA00022777"/>
    </source>
</evidence>
<evidence type="ECO:0000256" key="8">
    <source>
        <dbReference type="ARBA" id="ARBA00022797"/>
    </source>
</evidence>
<sequence length="687" mass="74698">MPAATFGFTWRHCLASSVRMGALGLALIAGSGGAWAAGPAADASIASASTNPESIRPYRIHVDEAQLTDLKKRIAATRWPDKETVSDVSQGVQLAQVQALVKYWGSGYDWRKAEAKLNALPEFITTIDGVDIQFIHVRSPNPNAMPLLLTHGWPGSQFEFLKTIGPLTDPVAYGGKVEDSFDVIIPSIPGHGFSGKPTELGWGPDRVAKAWDVLIKRLGYTHYVSQGGDHGSVISDALGRLSPPGLLGIHLNMPATIPPELVKPINSGDPAPVGLTEPERKAFDSLSTFFGRNAAYGAMMVTRPQTIGYLLADSPTGTAAWMYEKIAAWTDSDGQPERVLTRDEMLDDISLYWLTNKEAIGKDYPMTVTDIPGPIKHFQVHLKLADGSPVTIDVRPSMVPLSPWLPVVLLGQLALMILCTWLAVRIAIRPLTRLAQAVENLDPNTHPVHLDEQGPTEVAHAAIAFNAMQARIAAYLKERMQLLAAISHDLQTPITRMKLRAELMDDCGDKDKLWNDLGEMEHLVREGVAYARSVHGATEESRRTDLDSFLDSLVFDYQDMGKDVQLSGKSNAVIHTRPHALRRVLVNLTDNALKFAGAAQLRVEPKEGDSLSVTVMDRGPGIAEEELARVIEPFYRVENSRNRSTGGTGLGLAIAQQLAQALGGTLTLRNREGGGLCAELRLPTRSS</sequence>
<keyword evidence="7" id="KW-0418">Kinase</keyword>
<feature type="chain" id="PRO_5020247235" description="histidine kinase" evidence="10">
    <location>
        <begin position="37"/>
        <end position="687"/>
    </location>
</feature>
<feature type="signal peptide" evidence="10">
    <location>
        <begin position="1"/>
        <end position="36"/>
    </location>
</feature>
<dbReference type="PROSITE" id="PS50109">
    <property type="entry name" value="HIS_KIN"/>
    <property type="match status" value="1"/>
</dbReference>
<gene>
    <name evidence="13" type="ORF">B4O85_23485</name>
</gene>
<dbReference type="EMBL" id="MZZJ01000011">
    <property type="protein sequence ID" value="RXE50281.1"/>
    <property type="molecule type" value="Genomic_DNA"/>
</dbReference>
<comment type="subcellular location">
    <subcellularLocation>
        <location evidence="2">Membrane</location>
    </subcellularLocation>
</comment>